<dbReference type="Proteomes" id="UP000250043">
    <property type="component" value="Unassembled WGS sequence"/>
</dbReference>
<name>A0A8E2DP23_9APHY</name>
<evidence type="ECO:0000313" key="2">
    <source>
        <dbReference type="EMBL" id="OCH92668.1"/>
    </source>
</evidence>
<keyword evidence="3" id="KW-1185">Reference proteome</keyword>
<dbReference type="AlphaFoldDB" id="A0A8E2DP23"/>
<organism evidence="2 3">
    <name type="scientific">Obba rivulosa</name>
    <dbReference type="NCBI Taxonomy" id="1052685"/>
    <lineage>
        <taxon>Eukaryota</taxon>
        <taxon>Fungi</taxon>
        <taxon>Dikarya</taxon>
        <taxon>Basidiomycota</taxon>
        <taxon>Agaricomycotina</taxon>
        <taxon>Agaricomycetes</taxon>
        <taxon>Polyporales</taxon>
        <taxon>Gelatoporiaceae</taxon>
        <taxon>Obba</taxon>
    </lineage>
</organism>
<protein>
    <submittedName>
        <fullName evidence="2">Uncharacterized protein</fullName>
    </submittedName>
</protein>
<dbReference type="EMBL" id="KV722365">
    <property type="protein sequence ID" value="OCH92668.1"/>
    <property type="molecule type" value="Genomic_DNA"/>
</dbReference>
<reference evidence="2 3" key="1">
    <citation type="submission" date="2016-07" db="EMBL/GenBank/DDBJ databases">
        <title>Draft genome of the white-rot fungus Obba rivulosa 3A-2.</title>
        <authorList>
            <consortium name="DOE Joint Genome Institute"/>
            <person name="Miettinen O."/>
            <person name="Riley R."/>
            <person name="Acob R."/>
            <person name="Barry K."/>
            <person name="Cullen D."/>
            <person name="De Vries R."/>
            <person name="Hainaut M."/>
            <person name="Hatakka A."/>
            <person name="Henrissat B."/>
            <person name="Hilden K."/>
            <person name="Kuo R."/>
            <person name="Labutti K."/>
            <person name="Lipzen A."/>
            <person name="Makela M.R."/>
            <person name="Sandor L."/>
            <person name="Spatafora J.W."/>
            <person name="Grigoriev I.V."/>
            <person name="Hibbett D.S."/>
        </authorList>
    </citation>
    <scope>NUCLEOTIDE SEQUENCE [LARGE SCALE GENOMIC DNA]</scope>
    <source>
        <strain evidence="2 3">3A-2</strain>
    </source>
</reference>
<evidence type="ECO:0000256" key="1">
    <source>
        <dbReference type="SAM" id="MobiDB-lite"/>
    </source>
</evidence>
<feature type="region of interest" description="Disordered" evidence="1">
    <location>
        <begin position="1"/>
        <end position="52"/>
    </location>
</feature>
<proteinExistence type="predicted"/>
<gene>
    <name evidence="2" type="ORF">OBBRIDRAFT_833203</name>
</gene>
<sequence length="106" mass="11074">MAPQSEAELPPLRPTPADLDGPRLDLPPLTLAPGTPDPASAPPAGRRGHPTRSALHLLDSILSPDVPVLTPSRTLPSCLVSSRLALLVQVQNRFRPGAGPPDSDTL</sequence>
<evidence type="ECO:0000313" key="3">
    <source>
        <dbReference type="Proteomes" id="UP000250043"/>
    </source>
</evidence>
<accession>A0A8E2DP23</accession>